<dbReference type="AlphaFoldDB" id="A0A383DFA8"/>
<feature type="region of interest" description="Disordered" evidence="1">
    <location>
        <begin position="1"/>
        <end position="62"/>
    </location>
</feature>
<name>A0A383DFA8_9ZZZZ</name>
<proteinExistence type="predicted"/>
<feature type="region of interest" description="Disordered" evidence="1">
    <location>
        <begin position="140"/>
        <end position="163"/>
    </location>
</feature>
<sequence>SSATDSDATDSSATDSDATDSSATDSDATDSSATDAGACLTDADSKTGLCVDGKPAPLDEGSGFDEEKCQNATGIVLQQCMDDAGTKIEEDPALCETATGVMAAVCNATAQSSQEIVGPQSGHQNPCASLTGIDKEKCEESFEDNPYAKPTEDPNNTGRADPNARLATDEIDYSNIYLQNYDPDNLPKVAKANFTELDKFSRMTKIRSGVGHDFSYHTPEYDFTHSNCNSMKHYFM</sequence>
<feature type="compositionally biased region" description="Low complexity" evidence="1">
    <location>
        <begin position="1"/>
        <end position="36"/>
    </location>
</feature>
<dbReference type="EMBL" id="UINC01216700">
    <property type="protein sequence ID" value="SVE42945.1"/>
    <property type="molecule type" value="Genomic_DNA"/>
</dbReference>
<evidence type="ECO:0000256" key="1">
    <source>
        <dbReference type="SAM" id="MobiDB-lite"/>
    </source>
</evidence>
<feature type="non-terminal residue" evidence="2">
    <location>
        <position position="236"/>
    </location>
</feature>
<protein>
    <submittedName>
        <fullName evidence="2">Uncharacterized protein</fullName>
    </submittedName>
</protein>
<accession>A0A383DFA8</accession>
<organism evidence="2">
    <name type="scientific">marine metagenome</name>
    <dbReference type="NCBI Taxonomy" id="408172"/>
    <lineage>
        <taxon>unclassified sequences</taxon>
        <taxon>metagenomes</taxon>
        <taxon>ecological metagenomes</taxon>
    </lineage>
</organism>
<evidence type="ECO:0000313" key="2">
    <source>
        <dbReference type="EMBL" id="SVE42945.1"/>
    </source>
</evidence>
<gene>
    <name evidence="2" type="ORF">METZ01_LOCUS495799</name>
</gene>
<reference evidence="2" key="1">
    <citation type="submission" date="2018-05" db="EMBL/GenBank/DDBJ databases">
        <authorList>
            <person name="Lanie J.A."/>
            <person name="Ng W.-L."/>
            <person name="Kazmierczak K.M."/>
            <person name="Andrzejewski T.M."/>
            <person name="Davidsen T.M."/>
            <person name="Wayne K.J."/>
            <person name="Tettelin H."/>
            <person name="Glass J.I."/>
            <person name="Rusch D."/>
            <person name="Podicherti R."/>
            <person name="Tsui H.-C.T."/>
            <person name="Winkler M.E."/>
        </authorList>
    </citation>
    <scope>NUCLEOTIDE SEQUENCE</scope>
</reference>
<feature type="non-terminal residue" evidence="2">
    <location>
        <position position="1"/>
    </location>
</feature>